<keyword evidence="2" id="KW-1185">Reference proteome</keyword>
<evidence type="ECO:0000313" key="2">
    <source>
        <dbReference type="Proteomes" id="UP000051790"/>
    </source>
</evidence>
<comment type="caution">
    <text evidence="1">The sequence shown here is derived from an EMBL/GenBank/DDBJ whole genome shotgun (WGS) entry which is preliminary data.</text>
</comment>
<dbReference type="PATRIC" id="fig|1423769.4.peg.1212"/>
<reference evidence="1 2" key="1">
    <citation type="journal article" date="2015" name="Genome Announc.">
        <title>Expanding the biotechnology potential of lactobacilli through comparative genomics of 213 strains and associated genera.</title>
        <authorList>
            <person name="Sun Z."/>
            <person name="Harris H.M."/>
            <person name="McCann A."/>
            <person name="Guo C."/>
            <person name="Argimon S."/>
            <person name="Zhang W."/>
            <person name="Yang X."/>
            <person name="Jeffery I.B."/>
            <person name="Cooney J.C."/>
            <person name="Kagawa T.F."/>
            <person name="Liu W."/>
            <person name="Song Y."/>
            <person name="Salvetti E."/>
            <person name="Wrobel A."/>
            <person name="Rasinkangas P."/>
            <person name="Parkhill J."/>
            <person name="Rea M.C."/>
            <person name="O'Sullivan O."/>
            <person name="Ritari J."/>
            <person name="Douillard F.P."/>
            <person name="Paul Ross R."/>
            <person name="Yang R."/>
            <person name="Briner A.E."/>
            <person name="Felis G.E."/>
            <person name="de Vos W.M."/>
            <person name="Barrangou R."/>
            <person name="Klaenhammer T.R."/>
            <person name="Caufield P.W."/>
            <person name="Cui Y."/>
            <person name="Zhang H."/>
            <person name="O'Toole P.W."/>
        </authorList>
    </citation>
    <scope>NUCLEOTIDE SEQUENCE [LARGE SCALE GENOMIC DNA]</scope>
    <source>
        <strain evidence="1 2">DSM 13343</strain>
    </source>
</reference>
<sequence>MTHFYPAFGSGLTLHQLKEAKADGLFLSGSLTAEALLGIRDAGLLAASEYAAHLRRMRLQTDLPLIADLQSGFGNPMNTYYTAQEFERSGADALLISDQKSPAHTQGAPAITADADFLGKIHAALDARDNPNTQIWTLMESLPTQGIGDTCDKLTWLDRLPISAIAIAHWTLPQLKALANTPHQKPLIATWRFDTPLIDGIDGWLDTGYLEDHAAMNIRETLDTMPLIETSKEAF</sequence>
<dbReference type="Proteomes" id="UP000051790">
    <property type="component" value="Unassembled WGS sequence"/>
</dbReference>
<dbReference type="EMBL" id="AZEU01000152">
    <property type="protein sequence ID" value="KRL44459.1"/>
    <property type="molecule type" value="Genomic_DNA"/>
</dbReference>
<dbReference type="PANTHER" id="PTHR42905">
    <property type="entry name" value="PHOSPHOENOLPYRUVATE CARBOXYLASE"/>
    <property type="match status" value="1"/>
</dbReference>
<name>A0A0R1QT70_9LACO</name>
<dbReference type="AlphaFoldDB" id="A0A0R1QT70"/>
<dbReference type="RefSeq" id="WP_054716594.1">
    <property type="nucleotide sequence ID" value="NZ_AZEU01000152.1"/>
</dbReference>
<gene>
    <name evidence="1" type="ORF">FD01_GL001122</name>
</gene>
<dbReference type="InterPro" id="IPR040442">
    <property type="entry name" value="Pyrv_kinase-like_dom_sf"/>
</dbReference>
<dbReference type="OrthoDB" id="2134543at2"/>
<dbReference type="Gene3D" id="3.20.20.60">
    <property type="entry name" value="Phosphoenolpyruvate-binding domains"/>
    <property type="match status" value="1"/>
</dbReference>
<evidence type="ECO:0008006" key="3">
    <source>
        <dbReference type="Google" id="ProtNLM"/>
    </source>
</evidence>
<accession>A0A0R1QT70</accession>
<dbReference type="SUPFAM" id="SSF51621">
    <property type="entry name" value="Phosphoenolpyruvate/pyruvate domain"/>
    <property type="match status" value="1"/>
</dbReference>
<organism evidence="1 2">
    <name type="scientific">Lacticaseibacillus manihotivorans DSM 13343 = JCM 12514</name>
    <dbReference type="NCBI Taxonomy" id="1423769"/>
    <lineage>
        <taxon>Bacteria</taxon>
        <taxon>Bacillati</taxon>
        <taxon>Bacillota</taxon>
        <taxon>Bacilli</taxon>
        <taxon>Lactobacillales</taxon>
        <taxon>Lactobacillaceae</taxon>
        <taxon>Lacticaseibacillus</taxon>
    </lineage>
</organism>
<proteinExistence type="predicted"/>
<dbReference type="InterPro" id="IPR015813">
    <property type="entry name" value="Pyrv/PenolPyrv_kinase-like_dom"/>
</dbReference>
<dbReference type="GO" id="GO:0003824">
    <property type="term" value="F:catalytic activity"/>
    <property type="evidence" value="ECO:0007669"/>
    <property type="project" value="InterPro"/>
</dbReference>
<evidence type="ECO:0000313" key="1">
    <source>
        <dbReference type="EMBL" id="KRL44459.1"/>
    </source>
</evidence>
<protein>
    <recommendedName>
        <fullName evidence="3">Carboxyvinyl-carboxyphosphonate phosphorylmutase</fullName>
    </recommendedName>
</protein>
<dbReference type="PANTHER" id="PTHR42905:SF5">
    <property type="entry name" value="CARBOXYVINYL-CARBOXYPHOSPHONATE PHOSPHORYLMUTASE, CHLOROPLASTIC"/>
    <property type="match status" value="1"/>
</dbReference>
<dbReference type="Pfam" id="PF13714">
    <property type="entry name" value="PEP_mutase"/>
    <property type="match status" value="1"/>
</dbReference>